<dbReference type="HOGENOM" id="CLU_3381041_0_0_4"/>
<protein>
    <submittedName>
        <fullName evidence="1">Uncharacterized protein</fullName>
    </submittedName>
</protein>
<proteinExistence type="predicted"/>
<evidence type="ECO:0000313" key="1">
    <source>
        <dbReference type="EMBL" id="CBW76534.1"/>
    </source>
</evidence>
<gene>
    <name evidence="1" type="ordered locus">RBRH_00453</name>
</gene>
<dbReference type="AlphaFoldDB" id="E5ATW0"/>
<sequence length="33" mass="3878">MRPDIIMYTLPMRTTMQKSSHIALSHIQYEING</sequence>
<name>E5ATW0_MYCRK</name>
<dbReference type="KEGG" id="brh:RBRH_00453"/>
<organism evidence="1 2">
    <name type="scientific">Mycetohabitans rhizoxinica (strain DSM 19002 / CIP 109453 / HKI 454)</name>
    <name type="common">Paraburkholderia rhizoxinica</name>
    <dbReference type="NCBI Taxonomy" id="882378"/>
    <lineage>
        <taxon>Bacteria</taxon>
        <taxon>Pseudomonadati</taxon>
        <taxon>Pseudomonadota</taxon>
        <taxon>Betaproteobacteria</taxon>
        <taxon>Burkholderiales</taxon>
        <taxon>Burkholderiaceae</taxon>
        <taxon>Mycetohabitans</taxon>
    </lineage>
</organism>
<evidence type="ECO:0000313" key="2">
    <source>
        <dbReference type="Proteomes" id="UP000007437"/>
    </source>
</evidence>
<keyword evidence="1" id="KW-0614">Plasmid</keyword>
<dbReference type="Proteomes" id="UP000007437">
    <property type="component" value="Plasmid pBRH01"/>
</dbReference>
<accession>E5ATW0</accession>
<dbReference type="EMBL" id="FR687360">
    <property type="protein sequence ID" value="CBW76534.1"/>
    <property type="molecule type" value="Genomic_DNA"/>
</dbReference>
<reference evidence="1 2" key="1">
    <citation type="journal article" date="2011" name="J. Bacteriol.">
        <title>Complete genome sequence of Burkholderia rhizoxinica, an endosymbiont of Rhizopus microsporus.</title>
        <authorList>
            <person name="Lackner G."/>
            <person name="Moebius N."/>
            <person name="Partida-Martinez L."/>
            <person name="Hertweck C."/>
        </authorList>
    </citation>
    <scope>NUCLEOTIDE SEQUENCE [LARGE SCALE GENOMIC DNA]</scope>
    <source>
        <strain evidence="2">DSM 19002 / CIP 109453 / HKI 454</strain>
        <plasmid evidence="1 2">pBRH01</plasmid>
    </source>
</reference>
<geneLocation type="plasmid" evidence="1 2">
    <name>pBRH01</name>
</geneLocation>